<dbReference type="Proteomes" id="UP000054498">
    <property type="component" value="Unassembled WGS sequence"/>
</dbReference>
<accession>A0A0D2MCF1</accession>
<name>A0A0D2MCF1_9CHLO</name>
<proteinExistence type="predicted"/>
<sequence length="63" mass="7105">VRDRDYLKPDDDLGRVELPIKEVVSTVKGGTRGLVEGWYDLTGRGAGKNPGRVELRVQYRGYQ</sequence>
<dbReference type="GeneID" id="25732633"/>
<dbReference type="SUPFAM" id="SSF49562">
    <property type="entry name" value="C2 domain (Calcium/lipid-binding domain, CaLB)"/>
    <property type="match status" value="1"/>
</dbReference>
<reference evidence="1 2" key="1">
    <citation type="journal article" date="2013" name="BMC Genomics">
        <title>Reconstruction of the lipid metabolism for the microalga Monoraphidium neglectum from its genome sequence reveals characteristics suitable for biofuel production.</title>
        <authorList>
            <person name="Bogen C."/>
            <person name="Al-Dilaimi A."/>
            <person name="Albersmeier A."/>
            <person name="Wichmann J."/>
            <person name="Grundmann M."/>
            <person name="Rupp O."/>
            <person name="Lauersen K.J."/>
            <person name="Blifernez-Klassen O."/>
            <person name="Kalinowski J."/>
            <person name="Goesmann A."/>
            <person name="Mussgnug J.H."/>
            <person name="Kruse O."/>
        </authorList>
    </citation>
    <scope>NUCLEOTIDE SEQUENCE [LARGE SCALE GENOMIC DNA]</scope>
    <source>
        <strain evidence="1 2">SAG 48.87</strain>
    </source>
</reference>
<dbReference type="OrthoDB" id="552892at2759"/>
<dbReference type="Gene3D" id="2.60.40.150">
    <property type="entry name" value="C2 domain"/>
    <property type="match status" value="1"/>
</dbReference>
<dbReference type="InterPro" id="IPR035892">
    <property type="entry name" value="C2_domain_sf"/>
</dbReference>
<evidence type="ECO:0000313" key="1">
    <source>
        <dbReference type="EMBL" id="KIY92950.1"/>
    </source>
</evidence>
<evidence type="ECO:0000313" key="2">
    <source>
        <dbReference type="Proteomes" id="UP000054498"/>
    </source>
</evidence>
<protein>
    <submittedName>
        <fullName evidence="1">Uncharacterized protein</fullName>
    </submittedName>
</protein>
<dbReference type="EMBL" id="KK105173">
    <property type="protein sequence ID" value="KIY92950.1"/>
    <property type="molecule type" value="Genomic_DNA"/>
</dbReference>
<gene>
    <name evidence="1" type="ORF">MNEG_15014</name>
</gene>
<dbReference type="KEGG" id="mng:MNEG_15014"/>
<feature type="non-terminal residue" evidence="1">
    <location>
        <position position="1"/>
    </location>
</feature>
<organism evidence="1 2">
    <name type="scientific">Monoraphidium neglectum</name>
    <dbReference type="NCBI Taxonomy" id="145388"/>
    <lineage>
        <taxon>Eukaryota</taxon>
        <taxon>Viridiplantae</taxon>
        <taxon>Chlorophyta</taxon>
        <taxon>core chlorophytes</taxon>
        <taxon>Chlorophyceae</taxon>
        <taxon>CS clade</taxon>
        <taxon>Sphaeropleales</taxon>
        <taxon>Selenastraceae</taxon>
        <taxon>Monoraphidium</taxon>
    </lineage>
</organism>
<dbReference type="AlphaFoldDB" id="A0A0D2MCF1"/>
<dbReference type="RefSeq" id="XP_013891970.1">
    <property type="nucleotide sequence ID" value="XM_014036516.1"/>
</dbReference>
<keyword evidence="2" id="KW-1185">Reference proteome</keyword>